<organism evidence="2">
    <name type="scientific">Aceria tosichella</name>
    <name type="common">wheat curl mite</name>
    <dbReference type="NCBI Taxonomy" id="561515"/>
    <lineage>
        <taxon>Eukaryota</taxon>
        <taxon>Metazoa</taxon>
        <taxon>Ecdysozoa</taxon>
        <taxon>Arthropoda</taxon>
        <taxon>Chelicerata</taxon>
        <taxon>Arachnida</taxon>
        <taxon>Acari</taxon>
        <taxon>Acariformes</taxon>
        <taxon>Trombidiformes</taxon>
        <taxon>Prostigmata</taxon>
        <taxon>Eupodina</taxon>
        <taxon>Eriophyoidea</taxon>
        <taxon>Eriophyidae</taxon>
        <taxon>Eriophyinae</taxon>
        <taxon>Aceriini</taxon>
        <taxon>Aceria</taxon>
    </lineage>
</organism>
<accession>A0A6G1SL60</accession>
<dbReference type="PANTHER" id="PTHR14700">
    <property type="entry name" value="PENTATRICOPEPTIDE REPEAT-CONTAINING PROTEIN 2, MITOCHONDRIAL"/>
    <property type="match status" value="1"/>
</dbReference>
<dbReference type="GO" id="GO:0007005">
    <property type="term" value="P:mitochondrion organization"/>
    <property type="evidence" value="ECO:0007669"/>
    <property type="project" value="TreeGrafter"/>
</dbReference>
<dbReference type="GO" id="GO:0003723">
    <property type="term" value="F:RNA binding"/>
    <property type="evidence" value="ECO:0007669"/>
    <property type="project" value="TreeGrafter"/>
</dbReference>
<dbReference type="PANTHER" id="PTHR14700:SF0">
    <property type="entry name" value="PENTATRICOPEPTIDE REPEAT-CONTAINING PROTEIN 2, MITOCHONDRIAL"/>
    <property type="match status" value="1"/>
</dbReference>
<feature type="compositionally biased region" description="Low complexity" evidence="1">
    <location>
        <begin position="439"/>
        <end position="451"/>
    </location>
</feature>
<feature type="compositionally biased region" description="Basic and acidic residues" evidence="1">
    <location>
        <begin position="419"/>
        <end position="428"/>
    </location>
</feature>
<dbReference type="GO" id="GO:0050684">
    <property type="term" value="P:regulation of mRNA processing"/>
    <property type="evidence" value="ECO:0007669"/>
    <property type="project" value="InterPro"/>
</dbReference>
<sequence>MSRVISCYGLVSSLRMQTLVARPFSLLASSNNSIGASKNTNTLDERQRTFDISSSSRNLYTDSALGIRKLDRLQDQKSQLFTGQSRDRYIERLNDYLKAGDVESIYKDDLVNLIGIANTEQDLDLIEQIVSKSDPKTSPFFQGWGALLMRLYYKMNQLDRAYKNVKDVKRFGEFFNLRSCYKVLMTMLYDAKRYDTILEIFHLSQERLRYSENIQVTDQNEDDNMFERDLSTIAFAALAKINNQDALKQAEVLYNKLTANSRTIGLRPSSCFAYIACSNDQPKLALNLISNTPNRNYISLRELKIVSLIKLGRYDDILLQLREYVANIKRESNLLLRSTYDIIQENLTKIQDDAVRQELNDLLIEIKENGHVSETTIEELIFKPIDQERPLVRVNTNTGYRPRFNDRNRNYNNYNNDRYQGDRERSDNNRYQSRPPPRNQYGQNQYNNQQRSQRRYNDDQDVDRDDNQGYERRGDDRRAPRRFTYQNMNLD</sequence>
<dbReference type="EMBL" id="GGYP01005931">
    <property type="protein sequence ID" value="MDE50702.1"/>
    <property type="molecule type" value="Transcribed_RNA"/>
</dbReference>
<gene>
    <name evidence="2" type="primary">PTCD2</name>
    <name evidence="2" type="ORF">g.14993</name>
</gene>
<feature type="region of interest" description="Disordered" evidence="1">
    <location>
        <begin position="393"/>
        <end position="491"/>
    </location>
</feature>
<proteinExistence type="predicted"/>
<protein>
    <submittedName>
        <fullName evidence="2">Pentatricopeptide repeat-containing protein 2</fullName>
    </submittedName>
</protein>
<name>A0A6G1SL60_9ACAR</name>
<evidence type="ECO:0000313" key="2">
    <source>
        <dbReference type="EMBL" id="MDE50702.1"/>
    </source>
</evidence>
<dbReference type="AlphaFoldDB" id="A0A6G1SL60"/>
<feature type="compositionally biased region" description="Basic and acidic residues" evidence="1">
    <location>
        <begin position="465"/>
        <end position="478"/>
    </location>
</feature>
<dbReference type="InterPro" id="IPR034629">
    <property type="entry name" value="PTCD2"/>
</dbReference>
<reference evidence="2" key="1">
    <citation type="submission" date="2018-10" db="EMBL/GenBank/DDBJ databases">
        <title>Transcriptome assembly of Aceria tosichella (Wheat curl mite) Type 2.</title>
        <authorList>
            <person name="Scully E.D."/>
            <person name="Geib S.M."/>
            <person name="Palmer N.A."/>
            <person name="Gupta A.K."/>
            <person name="Sarath G."/>
            <person name="Tatineni S."/>
        </authorList>
    </citation>
    <scope>NUCLEOTIDE SEQUENCE</scope>
    <source>
        <strain evidence="2">LincolnNE</strain>
    </source>
</reference>
<evidence type="ECO:0000256" key="1">
    <source>
        <dbReference type="SAM" id="MobiDB-lite"/>
    </source>
</evidence>
<dbReference type="GO" id="GO:0005739">
    <property type="term" value="C:mitochondrion"/>
    <property type="evidence" value="ECO:0007669"/>
    <property type="project" value="InterPro"/>
</dbReference>